<dbReference type="PANTHER" id="PTHR44591">
    <property type="entry name" value="STRESS RESPONSE REGULATOR PROTEIN 1"/>
    <property type="match status" value="1"/>
</dbReference>
<evidence type="ECO:0000313" key="6">
    <source>
        <dbReference type="Proteomes" id="UP000248856"/>
    </source>
</evidence>
<reference evidence="5 6" key="1">
    <citation type="submission" date="2018-06" db="EMBL/GenBank/DDBJ databases">
        <title>Genomic Encyclopedia of Archaeal and Bacterial Type Strains, Phase II (KMG-II): from individual species to whole genera.</title>
        <authorList>
            <person name="Goeker M."/>
        </authorList>
    </citation>
    <scope>NUCLEOTIDE SEQUENCE [LARGE SCALE GENOMIC DNA]</scope>
    <source>
        <strain evidence="5 6">CFPB 3232</strain>
    </source>
</reference>
<gene>
    <name evidence="5" type="ORF">AX018_101830</name>
</gene>
<name>A0A328Z8Q8_9BURK</name>
<dbReference type="Pfam" id="PF00072">
    <property type="entry name" value="Response_reg"/>
    <property type="match status" value="1"/>
</dbReference>
<sequence length="199" mass="20672">MPLALASPRPGAPGISTAPMAPGPAGGGPPVDAGMMQPPGTLPRHAAAGGPDLAPGAAPSFFHPSIDPLTRTAPSMTPLRILYVEDNAELRETIGMLLEGEDRDVTSCATAEEALALDAPRPFDIVVTDVSLPGMSGTDLCRRLLAGDPGRWIVLCSGYQFSHGLDTLGPNVRALLKPFELEDMEALMDSIRSALRGPA</sequence>
<organism evidence="5 6">
    <name type="scientific">Paracidovorax anthurii</name>
    <dbReference type="NCBI Taxonomy" id="78229"/>
    <lineage>
        <taxon>Bacteria</taxon>
        <taxon>Pseudomonadati</taxon>
        <taxon>Pseudomonadota</taxon>
        <taxon>Betaproteobacteria</taxon>
        <taxon>Burkholderiales</taxon>
        <taxon>Comamonadaceae</taxon>
        <taxon>Paracidovorax</taxon>
    </lineage>
</organism>
<evidence type="ECO:0000256" key="1">
    <source>
        <dbReference type="ARBA" id="ARBA00022553"/>
    </source>
</evidence>
<feature type="compositionally biased region" description="Low complexity" evidence="3">
    <location>
        <begin position="46"/>
        <end position="59"/>
    </location>
</feature>
<accession>A0A328Z8Q8</accession>
<dbReference type="InterPro" id="IPR011006">
    <property type="entry name" value="CheY-like_superfamily"/>
</dbReference>
<dbReference type="PROSITE" id="PS50110">
    <property type="entry name" value="RESPONSE_REGULATORY"/>
    <property type="match status" value="1"/>
</dbReference>
<dbReference type="Proteomes" id="UP000248856">
    <property type="component" value="Unassembled WGS sequence"/>
</dbReference>
<keyword evidence="6" id="KW-1185">Reference proteome</keyword>
<protein>
    <submittedName>
        <fullName evidence="5">Response regulator receiver domain-containing protein</fullName>
    </submittedName>
</protein>
<dbReference type="SMART" id="SM00448">
    <property type="entry name" value="REC"/>
    <property type="match status" value="1"/>
</dbReference>
<comment type="caution">
    <text evidence="5">The sequence shown here is derived from an EMBL/GenBank/DDBJ whole genome shotgun (WGS) entry which is preliminary data.</text>
</comment>
<dbReference type="EMBL" id="QLTA01000018">
    <property type="protein sequence ID" value="RAR82249.1"/>
    <property type="molecule type" value="Genomic_DNA"/>
</dbReference>
<dbReference type="InterPro" id="IPR050595">
    <property type="entry name" value="Bact_response_regulator"/>
</dbReference>
<feature type="modified residue" description="4-aspartylphosphate" evidence="2">
    <location>
        <position position="129"/>
    </location>
</feature>
<evidence type="ECO:0000313" key="5">
    <source>
        <dbReference type="EMBL" id="RAR82249.1"/>
    </source>
</evidence>
<proteinExistence type="predicted"/>
<dbReference type="GO" id="GO:0000160">
    <property type="term" value="P:phosphorelay signal transduction system"/>
    <property type="evidence" value="ECO:0007669"/>
    <property type="project" value="InterPro"/>
</dbReference>
<feature type="region of interest" description="Disordered" evidence="3">
    <location>
        <begin position="1"/>
        <end position="59"/>
    </location>
</feature>
<evidence type="ECO:0000259" key="4">
    <source>
        <dbReference type="PROSITE" id="PS50110"/>
    </source>
</evidence>
<feature type="domain" description="Response regulatory" evidence="4">
    <location>
        <begin position="80"/>
        <end position="192"/>
    </location>
</feature>
<evidence type="ECO:0000256" key="2">
    <source>
        <dbReference type="PROSITE-ProRule" id="PRU00169"/>
    </source>
</evidence>
<keyword evidence="1 2" id="KW-0597">Phosphoprotein</keyword>
<dbReference type="PANTHER" id="PTHR44591:SF3">
    <property type="entry name" value="RESPONSE REGULATORY DOMAIN-CONTAINING PROTEIN"/>
    <property type="match status" value="1"/>
</dbReference>
<dbReference type="SUPFAM" id="SSF52172">
    <property type="entry name" value="CheY-like"/>
    <property type="match status" value="1"/>
</dbReference>
<dbReference type="AlphaFoldDB" id="A0A328Z8Q8"/>
<dbReference type="Gene3D" id="3.40.50.2300">
    <property type="match status" value="1"/>
</dbReference>
<dbReference type="InterPro" id="IPR001789">
    <property type="entry name" value="Sig_transdc_resp-reg_receiver"/>
</dbReference>
<evidence type="ECO:0000256" key="3">
    <source>
        <dbReference type="SAM" id="MobiDB-lite"/>
    </source>
</evidence>